<dbReference type="RefSeq" id="WP_047571838.1">
    <property type="nucleotide sequence ID" value="NZ_JPQT01000010.1"/>
</dbReference>
<gene>
    <name evidence="2" type="ORF">IV02_00695</name>
</gene>
<dbReference type="PATRIC" id="fig|317.174.peg.144"/>
<reference evidence="2 3" key="1">
    <citation type="submission" date="2014-07" db="EMBL/GenBank/DDBJ databases">
        <title>Draft Genome Sequences of Environmental Pseudomonas syringae strains.</title>
        <authorList>
            <person name="Baltrus D.A."/>
            <person name="Berge O."/>
            <person name="Morris C."/>
        </authorList>
    </citation>
    <scope>NUCLEOTIDE SEQUENCE [LARGE SCALE GENOMIC DNA]</scope>
    <source>
        <strain evidence="2 3">CEB003</strain>
    </source>
</reference>
<keyword evidence="1" id="KW-1133">Transmembrane helix</keyword>
<sequence>MNLHTLTPYGGITVMLPAVLVITAWLWTTRSHRSAMLWIATVVVAYSIVITSKILFKGWGVAIESLGIYVFSGHAMNTCLVLIVGLSLLARQLHLALRWPAAALGLILGWAFSIFCVAPFIHPLPEAIAGALVGSLAALVFLLGLENIRPGRIPSSALVAGLLLIAFSSTTTKYTAESLLDRISMKMSGADAAFRAPDWRTPAEPL</sequence>
<protein>
    <submittedName>
        <fullName evidence="2">Uncharacterized protein</fullName>
    </submittedName>
</protein>
<keyword evidence="1" id="KW-0812">Transmembrane</keyword>
<evidence type="ECO:0000313" key="3">
    <source>
        <dbReference type="Proteomes" id="UP000028643"/>
    </source>
</evidence>
<organism evidence="2 3">
    <name type="scientific">Pseudomonas syringae</name>
    <dbReference type="NCBI Taxonomy" id="317"/>
    <lineage>
        <taxon>Bacteria</taxon>
        <taxon>Pseudomonadati</taxon>
        <taxon>Pseudomonadota</taxon>
        <taxon>Gammaproteobacteria</taxon>
        <taxon>Pseudomonadales</taxon>
        <taxon>Pseudomonadaceae</taxon>
        <taxon>Pseudomonas</taxon>
    </lineage>
</organism>
<feature type="transmembrane region" description="Helical" evidence="1">
    <location>
        <begin position="127"/>
        <end position="145"/>
    </location>
</feature>
<feature type="transmembrane region" description="Helical" evidence="1">
    <location>
        <begin position="68"/>
        <end position="89"/>
    </location>
</feature>
<feature type="transmembrane region" description="Helical" evidence="1">
    <location>
        <begin position="6"/>
        <end position="28"/>
    </location>
</feature>
<dbReference type="Proteomes" id="UP000028643">
    <property type="component" value="Unassembled WGS sequence"/>
</dbReference>
<proteinExistence type="predicted"/>
<comment type="caution">
    <text evidence="2">The sequence shown here is derived from an EMBL/GenBank/DDBJ whole genome shotgun (WGS) entry which is preliminary data.</text>
</comment>
<dbReference type="AlphaFoldDB" id="A0A085VLS5"/>
<name>A0A085VLS5_PSESX</name>
<accession>A0A085VLS5</accession>
<evidence type="ECO:0000313" key="2">
    <source>
        <dbReference type="EMBL" id="KFE56388.1"/>
    </source>
</evidence>
<evidence type="ECO:0000256" key="1">
    <source>
        <dbReference type="SAM" id="Phobius"/>
    </source>
</evidence>
<feature type="transmembrane region" description="Helical" evidence="1">
    <location>
        <begin position="101"/>
        <end position="121"/>
    </location>
</feature>
<keyword evidence="1" id="KW-0472">Membrane</keyword>
<dbReference type="EMBL" id="JPQT01000010">
    <property type="protein sequence ID" value="KFE56388.1"/>
    <property type="molecule type" value="Genomic_DNA"/>
</dbReference>
<feature type="transmembrane region" description="Helical" evidence="1">
    <location>
        <begin position="35"/>
        <end position="56"/>
    </location>
</feature>